<dbReference type="Gene3D" id="3.40.50.12780">
    <property type="entry name" value="N-terminal domain of ligase-like"/>
    <property type="match status" value="1"/>
</dbReference>
<evidence type="ECO:0000256" key="4">
    <source>
        <dbReference type="ARBA" id="ARBA00022840"/>
    </source>
</evidence>
<dbReference type="GO" id="GO:0004467">
    <property type="term" value="F:long-chain fatty acid-CoA ligase activity"/>
    <property type="evidence" value="ECO:0007669"/>
    <property type="project" value="TreeGrafter"/>
</dbReference>
<dbReference type="EMBL" id="UINC01065140">
    <property type="protein sequence ID" value="SVB94476.1"/>
    <property type="molecule type" value="Genomic_DNA"/>
</dbReference>
<dbReference type="Pfam" id="PF00501">
    <property type="entry name" value="AMP-binding"/>
    <property type="match status" value="1"/>
</dbReference>
<dbReference type="SUPFAM" id="SSF56801">
    <property type="entry name" value="Acetyl-CoA synthetase-like"/>
    <property type="match status" value="1"/>
</dbReference>
<protein>
    <recommendedName>
        <fullName evidence="5">AMP-dependent synthetase/ligase domain-containing protein</fullName>
    </recommendedName>
</protein>
<dbReference type="GO" id="GO:0044539">
    <property type="term" value="P:long-chain fatty acid import into cell"/>
    <property type="evidence" value="ECO:0007669"/>
    <property type="project" value="TreeGrafter"/>
</dbReference>
<evidence type="ECO:0000259" key="5">
    <source>
        <dbReference type="Pfam" id="PF00501"/>
    </source>
</evidence>
<dbReference type="GO" id="GO:0005524">
    <property type="term" value="F:ATP binding"/>
    <property type="evidence" value="ECO:0007669"/>
    <property type="project" value="UniProtKB-KW"/>
</dbReference>
<evidence type="ECO:0000256" key="3">
    <source>
        <dbReference type="ARBA" id="ARBA00022741"/>
    </source>
</evidence>
<keyword evidence="2" id="KW-0436">Ligase</keyword>
<evidence type="ECO:0000256" key="1">
    <source>
        <dbReference type="ARBA" id="ARBA00006432"/>
    </source>
</evidence>
<dbReference type="GO" id="GO:0005886">
    <property type="term" value="C:plasma membrane"/>
    <property type="evidence" value="ECO:0007669"/>
    <property type="project" value="TreeGrafter"/>
</dbReference>
<dbReference type="GO" id="GO:0005324">
    <property type="term" value="F:long-chain fatty acid transmembrane transporter activity"/>
    <property type="evidence" value="ECO:0007669"/>
    <property type="project" value="TreeGrafter"/>
</dbReference>
<reference evidence="6" key="1">
    <citation type="submission" date="2018-05" db="EMBL/GenBank/DDBJ databases">
        <authorList>
            <person name="Lanie J.A."/>
            <person name="Ng W.-L."/>
            <person name="Kazmierczak K.M."/>
            <person name="Andrzejewski T.M."/>
            <person name="Davidsen T.M."/>
            <person name="Wayne K.J."/>
            <person name="Tettelin H."/>
            <person name="Glass J.I."/>
            <person name="Rusch D."/>
            <person name="Podicherti R."/>
            <person name="Tsui H.-C.T."/>
            <person name="Winkler M.E."/>
        </authorList>
    </citation>
    <scope>NUCLEOTIDE SEQUENCE</scope>
</reference>
<organism evidence="6">
    <name type="scientific">marine metagenome</name>
    <dbReference type="NCBI Taxonomy" id="408172"/>
    <lineage>
        <taxon>unclassified sequences</taxon>
        <taxon>metagenomes</taxon>
        <taxon>ecological metagenomes</taxon>
    </lineage>
</organism>
<accession>A0A382I4F5</accession>
<dbReference type="InterPro" id="IPR042099">
    <property type="entry name" value="ANL_N_sf"/>
</dbReference>
<keyword evidence="3" id="KW-0547">Nucleotide-binding</keyword>
<dbReference type="PANTHER" id="PTHR43107">
    <property type="entry name" value="LONG-CHAIN FATTY ACID TRANSPORT PROTEIN"/>
    <property type="match status" value="1"/>
</dbReference>
<feature type="non-terminal residue" evidence="6">
    <location>
        <position position="421"/>
    </location>
</feature>
<gene>
    <name evidence="6" type="ORF">METZ01_LOCUS247330</name>
</gene>
<sequence length="421" mass="47256">MGELKYMIPVLRYKWPEPDDNASLAHTFQSSTEKFGDRPFVYFENESWTYSEANKLANSFARYLSKTGIKHGDRVVLFMENRPYFAISLLALNKLGAIGVLINTSLTGDSLIHCINSSDSTKCIVGAERSKPLEDVLNKINITKKDNFLWVEDTEDYTLPEWAIDLKDSLDLSDDKNLEETNEVTAKDTACYIFTSGTTGVPKAAILTNTKLVAASLNITMAGYRINHKDCMYNCLPLYHSTGLMLGLCAAINVGAASFIKRKFSASSFWEETHKFNTTAFVYIGELCRYLANQEPSEAELNNPITRMVGNGLRPDVWDTFKDRFDVDRIIEIYGASEGNALFMNLFNKDKTIGMTSADVALLQYDVAEDEVLKNKDGFCKKVSNEKQGLLIVKIGPNAIFNGYTDAQASEKKIFRDVFEE</sequence>
<name>A0A382I4F5_9ZZZZ</name>
<dbReference type="AlphaFoldDB" id="A0A382I4F5"/>
<keyword evidence="4" id="KW-0067">ATP-binding</keyword>
<dbReference type="InterPro" id="IPR020845">
    <property type="entry name" value="AMP-binding_CS"/>
</dbReference>
<evidence type="ECO:0000313" key="6">
    <source>
        <dbReference type="EMBL" id="SVB94476.1"/>
    </source>
</evidence>
<comment type="similarity">
    <text evidence="1">Belongs to the ATP-dependent AMP-binding enzyme family.</text>
</comment>
<proteinExistence type="inferred from homology"/>
<dbReference type="InterPro" id="IPR000873">
    <property type="entry name" value="AMP-dep_synth/lig_dom"/>
</dbReference>
<dbReference type="PANTHER" id="PTHR43107:SF15">
    <property type="entry name" value="FATTY ACID TRANSPORT PROTEIN 3, ISOFORM A"/>
    <property type="match status" value="1"/>
</dbReference>
<feature type="domain" description="AMP-dependent synthetase/ligase" evidence="5">
    <location>
        <begin position="28"/>
        <end position="396"/>
    </location>
</feature>
<dbReference type="PROSITE" id="PS00455">
    <property type="entry name" value="AMP_BINDING"/>
    <property type="match status" value="1"/>
</dbReference>
<evidence type="ECO:0000256" key="2">
    <source>
        <dbReference type="ARBA" id="ARBA00022598"/>
    </source>
</evidence>